<dbReference type="KEGG" id="abas:ACPOL_6725"/>
<feature type="compositionally biased region" description="Basic and acidic residues" evidence="1">
    <location>
        <begin position="36"/>
        <end position="47"/>
    </location>
</feature>
<protein>
    <submittedName>
        <fullName evidence="2">Uncharacterized protein</fullName>
    </submittedName>
</protein>
<sequence>MVAPVVAVGLIGPVEVRHGEGRDLVGDSQLLGGRVESPDGRADHGEQAALDRKLGGMGVEVPDTGKEDLPADAQRGSDLNHLRNLLKLRSERSVVRKLSLESGRLQGGGQNSIVFIGIGGDVVVGLDERNAALKTKDLLGSGLSGSAHGGGLGALTRLYASRNHRNRRSGRAVAEQGVPVTGGDHRNLPVRIVDGGHVVGDAAGPAGGRRPRLRIVLPLQLLVGMREQAARRKRLRGQVLGAGQRLHQGADVGHDRGLSIIEERLNVGQIRIEGVVRQGRQRQQRVLGKRQGAANFRIAGIVGGVEGDDGIVGVISPEQEDADERLVVGGALSESVHHAEGT</sequence>
<proteinExistence type="predicted"/>
<reference evidence="2 3" key="1">
    <citation type="journal article" date="2018" name="Front. Microbiol.">
        <title>Hydrolytic Capabilities as a Key to Environmental Success: Chitinolytic and Cellulolytic Acidobacteria From Acidic Sub-arctic Soils and Boreal Peatlands.</title>
        <authorList>
            <person name="Belova S.E."/>
            <person name="Ravin N.V."/>
            <person name="Pankratov T.A."/>
            <person name="Rakitin A.L."/>
            <person name="Ivanova A.A."/>
            <person name="Beletsky A.V."/>
            <person name="Mardanov A.V."/>
            <person name="Sinninghe Damste J.S."/>
            <person name="Dedysh S.N."/>
        </authorList>
    </citation>
    <scope>NUCLEOTIDE SEQUENCE [LARGE SCALE GENOMIC DNA]</scope>
    <source>
        <strain evidence="2 3">SBC82</strain>
    </source>
</reference>
<keyword evidence="3" id="KW-1185">Reference proteome</keyword>
<name>A0A2Z5GAN9_9BACT</name>
<feature type="region of interest" description="Disordered" evidence="1">
    <location>
        <begin position="166"/>
        <end position="186"/>
    </location>
</feature>
<gene>
    <name evidence="2" type="ORF">ACPOL_6725</name>
</gene>
<feature type="region of interest" description="Disordered" evidence="1">
    <location>
        <begin position="25"/>
        <end position="47"/>
    </location>
</feature>
<organism evidence="2 3">
    <name type="scientific">Acidisarcina polymorpha</name>
    <dbReference type="NCBI Taxonomy" id="2211140"/>
    <lineage>
        <taxon>Bacteria</taxon>
        <taxon>Pseudomonadati</taxon>
        <taxon>Acidobacteriota</taxon>
        <taxon>Terriglobia</taxon>
        <taxon>Terriglobales</taxon>
        <taxon>Acidobacteriaceae</taxon>
        <taxon>Acidisarcina</taxon>
    </lineage>
</organism>
<evidence type="ECO:0000313" key="2">
    <source>
        <dbReference type="EMBL" id="AXC15937.1"/>
    </source>
</evidence>
<dbReference type="AlphaFoldDB" id="A0A2Z5GAN9"/>
<evidence type="ECO:0000313" key="3">
    <source>
        <dbReference type="Proteomes" id="UP000253606"/>
    </source>
</evidence>
<evidence type="ECO:0000256" key="1">
    <source>
        <dbReference type="SAM" id="MobiDB-lite"/>
    </source>
</evidence>
<dbReference type="Proteomes" id="UP000253606">
    <property type="component" value="Chromosome"/>
</dbReference>
<accession>A0A2Z5GAN9</accession>
<dbReference type="EMBL" id="CP030840">
    <property type="protein sequence ID" value="AXC15937.1"/>
    <property type="molecule type" value="Genomic_DNA"/>
</dbReference>